<reference evidence="10" key="1">
    <citation type="submission" date="2024-06" db="EMBL/GenBank/DDBJ databases">
        <title>Draft Genome Sequence of Deinococcus sonorensis Type Strain KR-87, a Biofilm Producing Representative of the Genus Deinococcus.</title>
        <authorList>
            <person name="Boren L.S."/>
            <person name="Grosso R.A."/>
            <person name="Hugenberg-Cox A.N."/>
            <person name="Hill J.T.E."/>
            <person name="Albert C.M."/>
            <person name="Tuohy J.M."/>
        </authorList>
    </citation>
    <scope>NUCLEOTIDE SEQUENCE</scope>
    <source>
        <strain evidence="10">KR-87</strain>
    </source>
</reference>
<feature type="binding site" evidence="7">
    <location>
        <position position="95"/>
    </location>
    <ligand>
        <name>Zn(2+)</name>
        <dbReference type="ChEBI" id="CHEBI:29105"/>
        <label>1</label>
    </ligand>
</feature>
<evidence type="ECO:0000256" key="3">
    <source>
        <dbReference type="ARBA" id="ARBA00011738"/>
    </source>
</evidence>
<evidence type="ECO:0000256" key="1">
    <source>
        <dbReference type="ARBA" id="ARBA00001936"/>
    </source>
</evidence>
<gene>
    <name evidence="10" type="ORF">ABOD76_12345</name>
</gene>
<dbReference type="Gene3D" id="3.30.70.360">
    <property type="match status" value="1"/>
</dbReference>
<comment type="subunit">
    <text evidence="3">Homodimer.</text>
</comment>
<dbReference type="AlphaFoldDB" id="A0AAU7UF44"/>
<dbReference type="Pfam" id="PF01546">
    <property type="entry name" value="Peptidase_M20"/>
    <property type="match status" value="1"/>
</dbReference>
<comment type="cofactor">
    <cofactor evidence="7">
        <name>Zn(2+)</name>
        <dbReference type="ChEBI" id="CHEBI:29105"/>
    </cofactor>
    <text evidence="7">Binds 2 Zn(2+) ions per subunit.</text>
</comment>
<feature type="binding site" evidence="7">
    <location>
        <position position="383"/>
    </location>
    <ligand>
        <name>Zn(2+)</name>
        <dbReference type="ChEBI" id="CHEBI:29105"/>
        <label>2</label>
    </ligand>
</feature>
<dbReference type="PANTHER" id="PTHR32494">
    <property type="entry name" value="ALLANTOATE DEIMINASE-RELATED"/>
    <property type="match status" value="1"/>
</dbReference>
<dbReference type="KEGG" id="dsc:ABOD76_12345"/>
<keyword evidence="4 7" id="KW-0479">Metal-binding</keyword>
<protein>
    <submittedName>
        <fullName evidence="10">Allantoate amidohydrolase</fullName>
    </submittedName>
</protein>
<proteinExistence type="inferred from homology"/>
<evidence type="ECO:0000256" key="7">
    <source>
        <dbReference type="PIRSR" id="PIRSR001235-1"/>
    </source>
</evidence>
<name>A0AAU7UF44_9DEIO</name>
<comment type="similarity">
    <text evidence="2">Belongs to the peptidase M20 family.</text>
</comment>
<evidence type="ECO:0000256" key="6">
    <source>
        <dbReference type="ARBA" id="ARBA00023211"/>
    </source>
</evidence>
<dbReference type="SUPFAM" id="SSF53187">
    <property type="entry name" value="Zn-dependent exopeptidases"/>
    <property type="match status" value="1"/>
</dbReference>
<dbReference type="InterPro" id="IPR010158">
    <property type="entry name" value="Amidase_Cbmase"/>
</dbReference>
<feature type="binding site" evidence="8">
    <location>
        <position position="217"/>
    </location>
    <ligand>
        <name>allantoate</name>
        <dbReference type="ChEBI" id="CHEBI:17536"/>
    </ligand>
</feature>
<accession>A0AAU7UF44</accession>
<feature type="binding site" evidence="8">
    <location>
        <position position="276"/>
    </location>
    <ligand>
        <name>allantoate</name>
        <dbReference type="ChEBI" id="CHEBI:17536"/>
    </ligand>
</feature>
<evidence type="ECO:0000256" key="8">
    <source>
        <dbReference type="PIRSR" id="PIRSR001235-2"/>
    </source>
</evidence>
<comment type="cofactor">
    <cofactor evidence="1">
        <name>Mn(2+)</name>
        <dbReference type="ChEBI" id="CHEBI:29035"/>
    </cofactor>
</comment>
<keyword evidence="5" id="KW-0378">Hydrolase</keyword>
<feature type="binding site" evidence="8">
    <location>
        <position position="289"/>
    </location>
    <ligand>
        <name>allantoate</name>
        <dbReference type="ChEBI" id="CHEBI:17536"/>
    </ligand>
</feature>
<dbReference type="CDD" id="cd03884">
    <property type="entry name" value="M20_bAS"/>
    <property type="match status" value="1"/>
</dbReference>
<organism evidence="10">
    <name type="scientific">Deinococcus sonorensis KR-87</name>
    <dbReference type="NCBI Taxonomy" id="694439"/>
    <lineage>
        <taxon>Bacteria</taxon>
        <taxon>Thermotogati</taxon>
        <taxon>Deinococcota</taxon>
        <taxon>Deinococci</taxon>
        <taxon>Deinococcales</taxon>
        <taxon>Deinococcaceae</taxon>
        <taxon>Deinococcus</taxon>
    </lineage>
</organism>
<evidence type="ECO:0000256" key="2">
    <source>
        <dbReference type="ARBA" id="ARBA00006153"/>
    </source>
</evidence>
<feature type="binding site" evidence="7">
    <location>
        <position position="84"/>
    </location>
    <ligand>
        <name>Zn(2+)</name>
        <dbReference type="ChEBI" id="CHEBI:29105"/>
        <label>1</label>
    </ligand>
</feature>
<dbReference type="NCBIfam" id="NF006775">
    <property type="entry name" value="PRK09290.2-5"/>
    <property type="match status" value="1"/>
</dbReference>
<dbReference type="Pfam" id="PF07687">
    <property type="entry name" value="M20_dimer"/>
    <property type="match status" value="1"/>
</dbReference>
<dbReference type="InterPro" id="IPR011650">
    <property type="entry name" value="Peptidase_M20_dimer"/>
</dbReference>
<evidence type="ECO:0000256" key="5">
    <source>
        <dbReference type="ARBA" id="ARBA00022801"/>
    </source>
</evidence>
<dbReference type="PANTHER" id="PTHR32494:SF19">
    <property type="entry name" value="ALLANTOATE DEIMINASE-RELATED"/>
    <property type="match status" value="1"/>
</dbReference>
<keyword evidence="6" id="KW-0464">Manganese</keyword>
<evidence type="ECO:0000313" key="10">
    <source>
        <dbReference type="EMBL" id="XBV87055.1"/>
    </source>
</evidence>
<dbReference type="Gene3D" id="3.40.630.10">
    <property type="entry name" value="Zn peptidases"/>
    <property type="match status" value="1"/>
</dbReference>
<dbReference type="PIRSF" id="PIRSF001235">
    <property type="entry name" value="Amidase_carbamoylase"/>
    <property type="match status" value="1"/>
</dbReference>
<feature type="binding site" evidence="7">
    <location>
        <position position="95"/>
    </location>
    <ligand>
        <name>Zn(2+)</name>
        <dbReference type="ChEBI" id="CHEBI:29105"/>
        <label>2</label>
    </ligand>
</feature>
<dbReference type="SUPFAM" id="SSF55031">
    <property type="entry name" value="Bacterial exopeptidase dimerisation domain"/>
    <property type="match status" value="1"/>
</dbReference>
<feature type="binding site" evidence="7">
    <location>
        <position position="192"/>
    </location>
    <ligand>
        <name>Zn(2+)</name>
        <dbReference type="ChEBI" id="CHEBI:29105"/>
        <label>1</label>
    </ligand>
</feature>
<sequence length="413" mass="43789">MAPPDFDRLTQDLLRRIDELCLLTEVPGTITRTFLSETARQMHAALSGWAADLGLSAQVDEAGNWRARLPAAGPDAPTFYIGSHLDTVPDGGKYDGLLGVALGLALAGAVRASGQALPYHLEVLGFSEEEGVRFAVPFIGSLSFIGEVEPLLARTDAQGVTVSEAMQHFGLDPEQLAQAAPQTPALGYLEFHIEQGPVLEAAGQPLGIVSALVGQHRLGLTLTGRANHAGTTPMHLRHDAMSAAAEFILAAEQLALATPGLVATVGRLTAQPGAVNVIAGQVELTLDLRHADDRLRAERLESLLEQLQQLAQRRGVQAQVQVLAEIEAVPLDERLRHTLQAAARTLGLDAPELVSGAGHDAMILSRRMPSSMVFLRTPGGVSHHPAEAVAPADVTAALQLGWHALHTLTQEHP</sequence>
<dbReference type="RefSeq" id="WP_350245162.1">
    <property type="nucleotide sequence ID" value="NZ_CP158299.1"/>
</dbReference>
<dbReference type="EMBL" id="CP158299">
    <property type="protein sequence ID" value="XBV87055.1"/>
    <property type="molecule type" value="Genomic_DNA"/>
</dbReference>
<dbReference type="InterPro" id="IPR002933">
    <property type="entry name" value="Peptidase_M20"/>
</dbReference>
<dbReference type="NCBIfam" id="TIGR01879">
    <property type="entry name" value="hydantase"/>
    <property type="match status" value="1"/>
</dbReference>
<feature type="domain" description="Peptidase M20 dimerisation" evidence="9">
    <location>
        <begin position="218"/>
        <end position="315"/>
    </location>
</feature>
<evidence type="ECO:0000259" key="9">
    <source>
        <dbReference type="Pfam" id="PF07687"/>
    </source>
</evidence>
<feature type="binding site" evidence="7">
    <location>
        <position position="130"/>
    </location>
    <ligand>
        <name>Zn(2+)</name>
        <dbReference type="ChEBI" id="CHEBI:29105"/>
        <label>2</label>
    </ligand>
</feature>
<dbReference type="InterPro" id="IPR036264">
    <property type="entry name" value="Bact_exopeptidase_dim_dom"/>
</dbReference>
<keyword evidence="7" id="KW-0862">Zinc</keyword>
<dbReference type="GO" id="GO:0016813">
    <property type="term" value="F:hydrolase activity, acting on carbon-nitrogen (but not peptide) bonds, in linear amidines"/>
    <property type="evidence" value="ECO:0007669"/>
    <property type="project" value="InterPro"/>
</dbReference>
<evidence type="ECO:0000256" key="4">
    <source>
        <dbReference type="ARBA" id="ARBA00022723"/>
    </source>
</evidence>
<dbReference type="GO" id="GO:0046872">
    <property type="term" value="F:metal ion binding"/>
    <property type="evidence" value="ECO:0007669"/>
    <property type="project" value="UniProtKB-KW"/>
</dbReference>